<evidence type="ECO:0000256" key="6">
    <source>
        <dbReference type="ARBA" id="ARBA00022692"/>
    </source>
</evidence>
<dbReference type="AlphaFoldDB" id="A0A2N7PLV2"/>
<evidence type="ECO:0000256" key="9">
    <source>
        <dbReference type="SAM" id="Phobius"/>
    </source>
</evidence>
<proteinExistence type="inferred from homology"/>
<keyword evidence="6 9" id="KW-0812">Transmembrane</keyword>
<dbReference type="NCBIfam" id="TIGR03025">
    <property type="entry name" value="EPS_sugtrans"/>
    <property type="match status" value="1"/>
</dbReference>
<evidence type="ECO:0000259" key="10">
    <source>
        <dbReference type="Pfam" id="PF02397"/>
    </source>
</evidence>
<evidence type="ECO:0000256" key="3">
    <source>
        <dbReference type="ARBA" id="ARBA00006464"/>
    </source>
</evidence>
<comment type="similarity">
    <text evidence="3">Belongs to the bacterial sugar transferase family.</text>
</comment>
<sequence length="208" mass="24615">MNSKLNLFLKNFLDILFTLIFLPLALLIGLIIALLIKIDSPGPIFFLQERVGKGGKKFKLFKFRTMYADAEERLKEILENNEKYLEEWNKKRKITSDPRITRIGRFLRRYSLDELPQFINILKGDMSLVGPRPVTEDELEKYYKEFKEIYYKVKPGLTGLWQVMGRNEIDYPTRVYLDVYYVLNWSIWLDMWILLKTIPAVISGKGAY</sequence>
<dbReference type="PANTHER" id="PTHR30576:SF4">
    <property type="entry name" value="UNDECAPRENYL-PHOSPHATE GALACTOSE PHOSPHOTRANSFERASE"/>
    <property type="match status" value="1"/>
</dbReference>
<name>A0A2N7PLV2_9BACT</name>
<evidence type="ECO:0000256" key="5">
    <source>
        <dbReference type="ARBA" id="ARBA00022679"/>
    </source>
</evidence>
<feature type="transmembrane region" description="Helical" evidence="9">
    <location>
        <begin position="12"/>
        <end position="36"/>
    </location>
</feature>
<gene>
    <name evidence="11" type="ORF">C0190_06805</name>
</gene>
<dbReference type="InterPro" id="IPR003362">
    <property type="entry name" value="Bact_transf"/>
</dbReference>
<feature type="domain" description="Bacterial sugar transferase" evidence="10">
    <location>
        <begin position="10"/>
        <end position="202"/>
    </location>
</feature>
<keyword evidence="8 9" id="KW-0472">Membrane</keyword>
<evidence type="ECO:0000256" key="7">
    <source>
        <dbReference type="ARBA" id="ARBA00022989"/>
    </source>
</evidence>
<dbReference type="Proteomes" id="UP000235460">
    <property type="component" value="Unassembled WGS sequence"/>
</dbReference>
<organism evidence="11 12">
    <name type="scientific">Thermodesulfobacterium geofontis</name>
    <dbReference type="NCBI Taxonomy" id="1295609"/>
    <lineage>
        <taxon>Bacteria</taxon>
        <taxon>Pseudomonadati</taxon>
        <taxon>Thermodesulfobacteriota</taxon>
        <taxon>Thermodesulfobacteria</taxon>
        <taxon>Thermodesulfobacteriales</taxon>
        <taxon>Thermodesulfobacteriaceae</taxon>
        <taxon>Thermodesulfobacterium</taxon>
    </lineage>
</organism>
<evidence type="ECO:0000256" key="4">
    <source>
        <dbReference type="ARBA" id="ARBA00022475"/>
    </source>
</evidence>
<keyword evidence="4" id="KW-1003">Cell membrane</keyword>
<dbReference type="GO" id="GO:0016780">
    <property type="term" value="F:phosphotransferase activity, for other substituted phosphate groups"/>
    <property type="evidence" value="ECO:0007669"/>
    <property type="project" value="TreeGrafter"/>
</dbReference>
<dbReference type="PANTHER" id="PTHR30576">
    <property type="entry name" value="COLANIC BIOSYNTHESIS UDP-GLUCOSE LIPID CARRIER TRANSFERASE"/>
    <property type="match status" value="1"/>
</dbReference>
<reference evidence="11 12" key="1">
    <citation type="submission" date="2018-01" db="EMBL/GenBank/DDBJ databases">
        <title>Metagenomic assembled genomes from two thermal pools in the Uzon Caldera, Kamchatka, Russia.</title>
        <authorList>
            <person name="Wilkins L."/>
            <person name="Ettinger C."/>
        </authorList>
    </citation>
    <scope>NUCLEOTIDE SEQUENCE [LARGE SCALE GENOMIC DNA]</scope>
    <source>
        <strain evidence="11">ZAV-08</strain>
    </source>
</reference>
<keyword evidence="5" id="KW-0808">Transferase</keyword>
<dbReference type="GO" id="GO:0005886">
    <property type="term" value="C:plasma membrane"/>
    <property type="evidence" value="ECO:0007669"/>
    <property type="project" value="UniProtKB-SubCell"/>
</dbReference>
<dbReference type="InterPro" id="IPR017475">
    <property type="entry name" value="EPS_sugar_tfrase"/>
</dbReference>
<keyword evidence="7 9" id="KW-1133">Transmembrane helix</keyword>
<comment type="caution">
    <text evidence="11">The sequence shown here is derived from an EMBL/GenBank/DDBJ whole genome shotgun (WGS) entry which is preliminary data.</text>
</comment>
<dbReference type="Pfam" id="PF02397">
    <property type="entry name" value="Bac_transf"/>
    <property type="match status" value="1"/>
</dbReference>
<evidence type="ECO:0000256" key="2">
    <source>
        <dbReference type="ARBA" id="ARBA00004236"/>
    </source>
</evidence>
<evidence type="ECO:0000313" key="12">
    <source>
        <dbReference type="Proteomes" id="UP000235460"/>
    </source>
</evidence>
<protein>
    <submittedName>
        <fullName evidence="11">Exopolysaccharide biosynthesis protein</fullName>
    </submittedName>
</protein>
<accession>A0A2N7PLV2</accession>
<evidence type="ECO:0000313" key="11">
    <source>
        <dbReference type="EMBL" id="PMP65391.1"/>
    </source>
</evidence>
<dbReference type="EMBL" id="PNIK01000098">
    <property type="protein sequence ID" value="PMP65391.1"/>
    <property type="molecule type" value="Genomic_DNA"/>
</dbReference>
<evidence type="ECO:0000256" key="8">
    <source>
        <dbReference type="ARBA" id="ARBA00023136"/>
    </source>
</evidence>
<evidence type="ECO:0000256" key="1">
    <source>
        <dbReference type="ARBA" id="ARBA00004141"/>
    </source>
</evidence>
<comment type="subcellular location">
    <subcellularLocation>
        <location evidence="2">Cell membrane</location>
    </subcellularLocation>
    <subcellularLocation>
        <location evidence="1">Membrane</location>
        <topology evidence="1">Multi-pass membrane protein</topology>
    </subcellularLocation>
</comment>